<sequence length="160" mass="17125">MTQNHRTVVTFGLADTLFALPVAPVVEILDVRPITPLPRTPAHLLGLIDRRGASVPVIDLRRLLGRPDCDDAPDTRIIVLGLRGDGEADHSVGLRVDQVIEVTELDEAVTRPLAEADLLKWHESMVAGIGRRDGAFVTVLDVEGLFADDVAVLASAALAA</sequence>
<dbReference type="PROSITE" id="PS50851">
    <property type="entry name" value="CHEW"/>
    <property type="match status" value="1"/>
</dbReference>
<feature type="domain" description="CheW-like" evidence="1">
    <location>
        <begin position="5"/>
        <end position="151"/>
    </location>
</feature>
<proteinExistence type="predicted"/>
<dbReference type="InterPro" id="IPR002545">
    <property type="entry name" value="CheW-lke_dom"/>
</dbReference>
<dbReference type="InterPro" id="IPR039315">
    <property type="entry name" value="CheW"/>
</dbReference>
<dbReference type="PANTHER" id="PTHR22617:SF23">
    <property type="entry name" value="CHEMOTAXIS PROTEIN CHEW"/>
    <property type="match status" value="1"/>
</dbReference>
<accession>A0ABN4XB84</accession>
<dbReference type="SUPFAM" id="SSF50341">
    <property type="entry name" value="CheW-like"/>
    <property type="match status" value="1"/>
</dbReference>
<dbReference type="RefSeq" id="WP_075775008.1">
    <property type="nucleotide sequence ID" value="NZ_CP019437.1"/>
</dbReference>
<dbReference type="Proteomes" id="UP000185622">
    <property type="component" value="Chromosome"/>
</dbReference>
<dbReference type="Pfam" id="PF01584">
    <property type="entry name" value="CheW"/>
    <property type="match status" value="1"/>
</dbReference>
<dbReference type="InterPro" id="IPR036061">
    <property type="entry name" value="CheW-like_dom_sf"/>
</dbReference>
<evidence type="ECO:0000313" key="2">
    <source>
        <dbReference type="EMBL" id="AQS48444.1"/>
    </source>
</evidence>
<dbReference type="SMART" id="SM00260">
    <property type="entry name" value="CheW"/>
    <property type="match status" value="1"/>
</dbReference>
<reference evidence="2 3" key="1">
    <citation type="submission" date="2017-01" db="EMBL/GenBank/DDBJ databases">
        <title>The complete genome sequence of a sulfur-oxidizing marine bacterium Thioclava sp. 25B10_4T.</title>
        <authorList>
            <person name="Liu Y."/>
            <person name="Lai Q."/>
            <person name="Shao Z."/>
        </authorList>
    </citation>
    <scope>NUCLEOTIDE SEQUENCE [LARGE SCALE GENOMIC DNA]</scope>
    <source>
        <strain evidence="2 3">25B10_4</strain>
    </source>
</reference>
<evidence type="ECO:0000313" key="3">
    <source>
        <dbReference type="Proteomes" id="UP000185622"/>
    </source>
</evidence>
<evidence type="ECO:0000259" key="1">
    <source>
        <dbReference type="PROSITE" id="PS50851"/>
    </source>
</evidence>
<gene>
    <name evidence="2" type="ORF">BMG03_12035</name>
</gene>
<dbReference type="PANTHER" id="PTHR22617">
    <property type="entry name" value="CHEMOTAXIS SENSOR HISTIDINE KINASE-RELATED"/>
    <property type="match status" value="1"/>
</dbReference>
<protein>
    <recommendedName>
        <fullName evidence="1">CheW-like domain-containing protein</fullName>
    </recommendedName>
</protein>
<dbReference type="EMBL" id="CP019437">
    <property type="protein sequence ID" value="AQS48444.1"/>
    <property type="molecule type" value="Genomic_DNA"/>
</dbReference>
<dbReference type="Gene3D" id="2.30.30.40">
    <property type="entry name" value="SH3 Domains"/>
    <property type="match status" value="1"/>
</dbReference>
<organism evidence="2 3">
    <name type="scientific">Thioclava nitratireducens</name>
    <dbReference type="NCBI Taxonomy" id="1915078"/>
    <lineage>
        <taxon>Bacteria</taxon>
        <taxon>Pseudomonadati</taxon>
        <taxon>Pseudomonadota</taxon>
        <taxon>Alphaproteobacteria</taxon>
        <taxon>Rhodobacterales</taxon>
        <taxon>Paracoccaceae</taxon>
        <taxon>Thioclava</taxon>
    </lineage>
</organism>
<name>A0ABN4XB84_9RHOB</name>
<keyword evidence="3" id="KW-1185">Reference proteome</keyword>
<dbReference type="Gene3D" id="2.40.50.180">
    <property type="entry name" value="CheA-289, Domain 4"/>
    <property type="match status" value="1"/>
</dbReference>